<dbReference type="PROSITE" id="PS50871">
    <property type="entry name" value="C1Q"/>
    <property type="match status" value="1"/>
</dbReference>
<dbReference type="EMBL" id="VSWD01000007">
    <property type="protein sequence ID" value="KAK3097447.1"/>
    <property type="molecule type" value="Genomic_DNA"/>
</dbReference>
<dbReference type="PANTHER" id="PTHR22923:SF116">
    <property type="entry name" value="C1Q DOMAIN-CONTAINING PROTEIN"/>
    <property type="match status" value="1"/>
</dbReference>
<dbReference type="Proteomes" id="UP001186944">
    <property type="component" value="Unassembled WGS sequence"/>
</dbReference>
<dbReference type="InterPro" id="IPR001073">
    <property type="entry name" value="C1q_dom"/>
</dbReference>
<keyword evidence="3 4" id="KW-0732">Signal</keyword>
<keyword evidence="7" id="KW-1185">Reference proteome</keyword>
<dbReference type="PANTHER" id="PTHR22923">
    <property type="entry name" value="CEREBELLIN-RELATED"/>
    <property type="match status" value="1"/>
</dbReference>
<gene>
    <name evidence="6" type="ORF">FSP39_009703</name>
</gene>
<feature type="signal peptide" evidence="4">
    <location>
        <begin position="1"/>
        <end position="20"/>
    </location>
</feature>
<comment type="subcellular location">
    <subcellularLocation>
        <location evidence="1">Secreted</location>
    </subcellularLocation>
</comment>
<dbReference type="PRINTS" id="PR00007">
    <property type="entry name" value="COMPLEMNTC1Q"/>
</dbReference>
<evidence type="ECO:0000259" key="5">
    <source>
        <dbReference type="PROSITE" id="PS50871"/>
    </source>
</evidence>
<dbReference type="InterPro" id="IPR008983">
    <property type="entry name" value="Tumour_necrosis_fac-like_dom"/>
</dbReference>
<feature type="domain" description="C1q" evidence="5">
    <location>
        <begin position="39"/>
        <end position="166"/>
    </location>
</feature>
<evidence type="ECO:0000313" key="6">
    <source>
        <dbReference type="EMBL" id="KAK3097447.1"/>
    </source>
</evidence>
<sequence length="166" mass="18672">MIMILYTLLICLAMVSDVSSGQSKAEWTLQTLSGILCKRDYQRVAFSANLKSHYTTQGNDHLVFANVIANVGGDYDPTTGTFTCRVPGLYQFSWMIHQTKGRANSHFYLVRNNDVVFTMYHTGSNDNIACTTYLQLKYGDTVWLKAYEAGRTIFANNYTTFGGMLV</sequence>
<keyword evidence="2" id="KW-0964">Secreted</keyword>
<evidence type="ECO:0000313" key="7">
    <source>
        <dbReference type="Proteomes" id="UP001186944"/>
    </source>
</evidence>
<accession>A0AA88YDQ7</accession>
<dbReference type="InterPro" id="IPR050822">
    <property type="entry name" value="Cerebellin_Synaptic_Org"/>
</dbReference>
<dbReference type="SUPFAM" id="SSF49842">
    <property type="entry name" value="TNF-like"/>
    <property type="match status" value="1"/>
</dbReference>
<evidence type="ECO:0000256" key="4">
    <source>
        <dbReference type="SAM" id="SignalP"/>
    </source>
</evidence>
<evidence type="ECO:0000256" key="1">
    <source>
        <dbReference type="ARBA" id="ARBA00004613"/>
    </source>
</evidence>
<evidence type="ECO:0000256" key="3">
    <source>
        <dbReference type="ARBA" id="ARBA00022729"/>
    </source>
</evidence>
<dbReference type="GO" id="GO:0005576">
    <property type="term" value="C:extracellular region"/>
    <property type="evidence" value="ECO:0007669"/>
    <property type="project" value="UniProtKB-SubCell"/>
</dbReference>
<dbReference type="Gene3D" id="2.60.120.40">
    <property type="match status" value="1"/>
</dbReference>
<proteinExistence type="predicted"/>
<dbReference type="AlphaFoldDB" id="A0AA88YDQ7"/>
<comment type="caution">
    <text evidence="6">The sequence shown here is derived from an EMBL/GenBank/DDBJ whole genome shotgun (WGS) entry which is preliminary data.</text>
</comment>
<name>A0AA88YDQ7_PINIB</name>
<dbReference type="SMART" id="SM00110">
    <property type="entry name" value="C1Q"/>
    <property type="match status" value="1"/>
</dbReference>
<evidence type="ECO:0000256" key="2">
    <source>
        <dbReference type="ARBA" id="ARBA00022525"/>
    </source>
</evidence>
<protein>
    <recommendedName>
        <fullName evidence="5">C1q domain-containing protein</fullName>
    </recommendedName>
</protein>
<feature type="chain" id="PRO_5041637614" description="C1q domain-containing protein" evidence="4">
    <location>
        <begin position="21"/>
        <end position="166"/>
    </location>
</feature>
<organism evidence="6 7">
    <name type="scientific">Pinctada imbricata</name>
    <name type="common">Atlantic pearl-oyster</name>
    <name type="synonym">Pinctada martensii</name>
    <dbReference type="NCBI Taxonomy" id="66713"/>
    <lineage>
        <taxon>Eukaryota</taxon>
        <taxon>Metazoa</taxon>
        <taxon>Spiralia</taxon>
        <taxon>Lophotrochozoa</taxon>
        <taxon>Mollusca</taxon>
        <taxon>Bivalvia</taxon>
        <taxon>Autobranchia</taxon>
        <taxon>Pteriomorphia</taxon>
        <taxon>Pterioida</taxon>
        <taxon>Pterioidea</taxon>
        <taxon>Pteriidae</taxon>
        <taxon>Pinctada</taxon>
    </lineage>
</organism>
<dbReference type="Pfam" id="PF00386">
    <property type="entry name" value="C1q"/>
    <property type="match status" value="1"/>
</dbReference>
<reference evidence="6" key="1">
    <citation type="submission" date="2019-08" db="EMBL/GenBank/DDBJ databases">
        <title>The improved chromosome-level genome for the pearl oyster Pinctada fucata martensii using PacBio sequencing and Hi-C.</title>
        <authorList>
            <person name="Zheng Z."/>
        </authorList>
    </citation>
    <scope>NUCLEOTIDE SEQUENCE</scope>
    <source>
        <strain evidence="6">ZZ-2019</strain>
        <tissue evidence="6">Adductor muscle</tissue>
    </source>
</reference>